<comment type="cofactor">
    <cofactor evidence="2">
        <name>Mn(2+)</name>
        <dbReference type="ChEBI" id="CHEBI:29035"/>
    </cofactor>
    <text evidence="2">The Mn(2+) ion enhances activity.</text>
</comment>
<feature type="signal peptide" evidence="3">
    <location>
        <begin position="1"/>
        <end position="21"/>
    </location>
</feature>
<evidence type="ECO:0000259" key="4">
    <source>
        <dbReference type="Pfam" id="PF07687"/>
    </source>
</evidence>
<dbReference type="GO" id="GO:0050118">
    <property type="term" value="F:N-acetyldiaminopimelate deacetylase activity"/>
    <property type="evidence" value="ECO:0007669"/>
    <property type="project" value="UniProtKB-ARBA"/>
</dbReference>
<dbReference type="KEGG" id="sphe:GFH32_17360"/>
<reference evidence="5 6" key="1">
    <citation type="submission" date="2019-10" db="EMBL/GenBank/DDBJ databases">
        <authorList>
            <person name="Dong K."/>
        </authorList>
    </citation>
    <scope>NUCLEOTIDE SEQUENCE [LARGE SCALE GENOMIC DNA]</scope>
    <source>
        <strain evidence="6">dk4302</strain>
    </source>
</reference>
<dbReference type="Pfam" id="PF07687">
    <property type="entry name" value="M20_dimer"/>
    <property type="match status" value="1"/>
</dbReference>
<dbReference type="SUPFAM" id="SSF55031">
    <property type="entry name" value="Bacterial exopeptidase dimerisation domain"/>
    <property type="match status" value="1"/>
</dbReference>
<dbReference type="GO" id="GO:0046872">
    <property type="term" value="F:metal ion binding"/>
    <property type="evidence" value="ECO:0007669"/>
    <property type="project" value="UniProtKB-KW"/>
</dbReference>
<evidence type="ECO:0000256" key="3">
    <source>
        <dbReference type="SAM" id="SignalP"/>
    </source>
</evidence>
<keyword evidence="6" id="KW-1185">Reference proteome</keyword>
<dbReference type="GO" id="GO:0019877">
    <property type="term" value="P:diaminopimelate biosynthetic process"/>
    <property type="evidence" value="ECO:0007669"/>
    <property type="project" value="UniProtKB-ARBA"/>
</dbReference>
<dbReference type="Proteomes" id="UP000326921">
    <property type="component" value="Chromosome"/>
</dbReference>
<evidence type="ECO:0000313" key="5">
    <source>
        <dbReference type="EMBL" id="QGA27988.1"/>
    </source>
</evidence>
<evidence type="ECO:0000256" key="2">
    <source>
        <dbReference type="PIRSR" id="PIRSR005962-1"/>
    </source>
</evidence>
<evidence type="ECO:0000256" key="1">
    <source>
        <dbReference type="ARBA" id="ARBA00022801"/>
    </source>
</evidence>
<feature type="binding site" evidence="2">
    <location>
        <position position="411"/>
    </location>
    <ligand>
        <name>Mn(2+)</name>
        <dbReference type="ChEBI" id="CHEBI:29035"/>
        <label>2</label>
    </ligand>
</feature>
<dbReference type="InterPro" id="IPR002933">
    <property type="entry name" value="Peptidase_M20"/>
</dbReference>
<dbReference type="NCBIfam" id="TIGR01891">
    <property type="entry name" value="amidohydrolases"/>
    <property type="match status" value="1"/>
</dbReference>
<dbReference type="PANTHER" id="PTHR11014:SF63">
    <property type="entry name" value="METALLOPEPTIDASE, PUTATIVE (AFU_ORTHOLOGUE AFUA_6G09600)-RELATED"/>
    <property type="match status" value="1"/>
</dbReference>
<organism evidence="5 6">
    <name type="scientific">Sphingobacterium zhuxiongii</name>
    <dbReference type="NCBI Taxonomy" id="2662364"/>
    <lineage>
        <taxon>Bacteria</taxon>
        <taxon>Pseudomonadati</taxon>
        <taxon>Bacteroidota</taxon>
        <taxon>Sphingobacteriia</taxon>
        <taxon>Sphingobacteriales</taxon>
        <taxon>Sphingobacteriaceae</taxon>
        <taxon>Sphingobacterium</taxon>
    </lineage>
</organism>
<dbReference type="SUPFAM" id="SSF53187">
    <property type="entry name" value="Zn-dependent exopeptidases"/>
    <property type="match status" value="1"/>
</dbReference>
<dbReference type="Gene3D" id="3.40.630.10">
    <property type="entry name" value="Zn peptidases"/>
    <property type="match status" value="1"/>
</dbReference>
<dbReference type="FunFam" id="3.30.70.360:FF:000001">
    <property type="entry name" value="N-acetyldiaminopimelate deacetylase"/>
    <property type="match status" value="1"/>
</dbReference>
<evidence type="ECO:0000313" key="6">
    <source>
        <dbReference type="Proteomes" id="UP000326921"/>
    </source>
</evidence>
<dbReference type="EMBL" id="CP045652">
    <property type="protein sequence ID" value="QGA27988.1"/>
    <property type="molecule type" value="Genomic_DNA"/>
</dbReference>
<protein>
    <submittedName>
        <fullName evidence="5">Amidohydrolase</fullName>
    </submittedName>
</protein>
<accession>A0A5Q0QID8</accession>
<dbReference type="AlphaFoldDB" id="A0A5Q0QID8"/>
<keyword evidence="3" id="KW-0732">Signal</keyword>
<proteinExistence type="predicted"/>
<feature type="binding site" evidence="2">
    <location>
        <position position="135"/>
    </location>
    <ligand>
        <name>Mn(2+)</name>
        <dbReference type="ChEBI" id="CHEBI:29035"/>
        <label>2</label>
    </ligand>
</feature>
<sequence length="442" mass="47819">MMFRILIVLLCCCFFSRQAQGQQKHVKEINHLIEQSYPQLVTIYQELHANPELSLQEANTSKLLVAELGKLGIQVTENVGGFGIVGVLANGDGPTVMIRTDMDALPILEETGLPFASTKVVKDPSGKETPVMHACGHDFHMTTWLGLAKIFMQMKSKWKGTLVFVGQPAEEIGAGARAMIADGLFTKFPKPDYALAIHVNPNLKAGTVGYCPGFALSNVDNVAIVVRGKGGHGASPHTGIDPIVIASKIVLSLQTIVSRELSPVNSPSVITVGAIHGGTLGNIIPNEVEMKLTVRSFGKENRQFLLDRIKNTARGIAIASNVKEADLPIVKVNEQYTPSVYNNPALTNLLSQQLEKVLGAENIIHLTPEMVGEDFSNYTALEPTLPTLIYSVGTSNERATADGKVMNYPVHNGKFQPVLDPSLKTAILSMAYSVFVLLDNKN</sequence>
<keyword evidence="2" id="KW-0464">Manganese</keyword>
<gene>
    <name evidence="5" type="ORF">GFH32_17360</name>
</gene>
<dbReference type="Gene3D" id="3.30.70.360">
    <property type="match status" value="1"/>
</dbReference>
<dbReference type="InterPro" id="IPR011650">
    <property type="entry name" value="Peptidase_M20_dimer"/>
</dbReference>
<dbReference type="PANTHER" id="PTHR11014">
    <property type="entry name" value="PEPTIDASE M20 FAMILY MEMBER"/>
    <property type="match status" value="1"/>
</dbReference>
<dbReference type="Pfam" id="PF01546">
    <property type="entry name" value="Peptidase_M20"/>
    <property type="match status" value="1"/>
</dbReference>
<name>A0A5Q0QID8_9SPHI</name>
<dbReference type="InterPro" id="IPR017439">
    <property type="entry name" value="Amidohydrolase"/>
</dbReference>
<dbReference type="PIRSF" id="PIRSF005962">
    <property type="entry name" value="Pept_M20D_amidohydro"/>
    <property type="match status" value="1"/>
</dbReference>
<feature type="domain" description="Peptidase M20 dimerisation" evidence="4">
    <location>
        <begin position="217"/>
        <end position="313"/>
    </location>
</feature>
<keyword evidence="2" id="KW-0479">Metal-binding</keyword>
<dbReference type="InterPro" id="IPR036264">
    <property type="entry name" value="Bact_exopeptidase_dim_dom"/>
</dbReference>
<feature type="chain" id="PRO_5024943064" evidence="3">
    <location>
        <begin position="22"/>
        <end position="442"/>
    </location>
</feature>
<feature type="binding site" evidence="2">
    <location>
        <position position="171"/>
    </location>
    <ligand>
        <name>Mn(2+)</name>
        <dbReference type="ChEBI" id="CHEBI:29035"/>
        <label>2</label>
    </ligand>
</feature>
<feature type="binding site" evidence="2">
    <location>
        <position position="198"/>
    </location>
    <ligand>
        <name>Mn(2+)</name>
        <dbReference type="ChEBI" id="CHEBI:29035"/>
        <label>2</label>
    </ligand>
</feature>
<feature type="binding site" evidence="2">
    <location>
        <position position="137"/>
    </location>
    <ligand>
        <name>Mn(2+)</name>
        <dbReference type="ChEBI" id="CHEBI:29035"/>
        <label>2</label>
    </ligand>
</feature>
<keyword evidence="1 5" id="KW-0378">Hydrolase</keyword>